<evidence type="ECO:0000313" key="3">
    <source>
        <dbReference type="Proteomes" id="UP001605036"/>
    </source>
</evidence>
<dbReference type="Proteomes" id="UP001605036">
    <property type="component" value="Unassembled WGS sequence"/>
</dbReference>
<dbReference type="AlphaFoldDB" id="A0ABD1ZHI8"/>
<sequence length="275" mass="31613">MEHVTYVLEEPWPQFLILGELHALLKYRINFQEVEICKDVGACLITPKQWETERVDYLLPGLQFVKLERLEKGKVHRSGPYRFLQSVGSFALLEDTNGFQFAHPKWIKRKYTHSALYRSTAFWTGHCVCKIALNHSNCLPEVCLCHKVFGRSCWKCSSAVSICKTRLEQQLARKEKETTQSLEESLGRELCSQLWNYNGKCFCEYMNKAVEGRSSSDEDSEGVEYTSQRGRCSQPDSPGISSTPNANTEDERTDQKETRTYEANGSKSDDRPSRE</sequence>
<dbReference type="EMBL" id="JBHFFA010000001">
    <property type="protein sequence ID" value="KAL2650381.1"/>
    <property type="molecule type" value="Genomic_DNA"/>
</dbReference>
<proteinExistence type="predicted"/>
<comment type="caution">
    <text evidence="2">The sequence shown here is derived from an EMBL/GenBank/DDBJ whole genome shotgun (WGS) entry which is preliminary data.</text>
</comment>
<feature type="compositionally biased region" description="Polar residues" evidence="1">
    <location>
        <begin position="225"/>
        <end position="247"/>
    </location>
</feature>
<keyword evidence="3" id="KW-1185">Reference proteome</keyword>
<evidence type="ECO:0000313" key="2">
    <source>
        <dbReference type="EMBL" id="KAL2650381.1"/>
    </source>
</evidence>
<evidence type="ECO:0000256" key="1">
    <source>
        <dbReference type="SAM" id="MobiDB-lite"/>
    </source>
</evidence>
<reference evidence="2 3" key="1">
    <citation type="submission" date="2024-09" db="EMBL/GenBank/DDBJ databases">
        <title>Chromosome-scale assembly of Riccia fluitans.</title>
        <authorList>
            <person name="Paukszto L."/>
            <person name="Sawicki J."/>
            <person name="Karawczyk K."/>
            <person name="Piernik-Szablinska J."/>
            <person name="Szczecinska M."/>
            <person name="Mazdziarz M."/>
        </authorList>
    </citation>
    <scope>NUCLEOTIDE SEQUENCE [LARGE SCALE GENOMIC DNA]</scope>
    <source>
        <strain evidence="2">Rf_01</strain>
        <tissue evidence="2">Aerial parts of the thallus</tissue>
    </source>
</reference>
<name>A0ABD1ZHI8_9MARC</name>
<feature type="region of interest" description="Disordered" evidence="1">
    <location>
        <begin position="213"/>
        <end position="275"/>
    </location>
</feature>
<feature type="compositionally biased region" description="Basic and acidic residues" evidence="1">
    <location>
        <begin position="249"/>
        <end position="260"/>
    </location>
</feature>
<protein>
    <submittedName>
        <fullName evidence="2">Uncharacterized protein</fullName>
    </submittedName>
</protein>
<organism evidence="2 3">
    <name type="scientific">Riccia fluitans</name>
    <dbReference type="NCBI Taxonomy" id="41844"/>
    <lineage>
        <taxon>Eukaryota</taxon>
        <taxon>Viridiplantae</taxon>
        <taxon>Streptophyta</taxon>
        <taxon>Embryophyta</taxon>
        <taxon>Marchantiophyta</taxon>
        <taxon>Marchantiopsida</taxon>
        <taxon>Marchantiidae</taxon>
        <taxon>Marchantiales</taxon>
        <taxon>Ricciaceae</taxon>
        <taxon>Riccia</taxon>
    </lineage>
</organism>
<gene>
    <name evidence="2" type="ORF">R1flu_018509</name>
</gene>
<accession>A0ABD1ZHI8</accession>